<evidence type="ECO:0000313" key="5">
    <source>
        <dbReference type="Proteomes" id="UP001281761"/>
    </source>
</evidence>
<dbReference type="PANTHER" id="PTHR44324:SF4">
    <property type="entry name" value="WD40 REPEAT DOMAIN 95"/>
    <property type="match status" value="1"/>
</dbReference>
<feature type="region of interest" description="Disordered" evidence="3">
    <location>
        <begin position="146"/>
        <end position="212"/>
    </location>
</feature>
<keyword evidence="1" id="KW-0677">Repeat</keyword>
<dbReference type="PROSITE" id="PS50082">
    <property type="entry name" value="WD_REPEATS_2"/>
    <property type="match status" value="1"/>
</dbReference>
<dbReference type="InterPro" id="IPR001680">
    <property type="entry name" value="WD40_rpt"/>
</dbReference>
<dbReference type="InterPro" id="IPR051242">
    <property type="entry name" value="WD-EF-hand_domain"/>
</dbReference>
<feature type="compositionally biased region" description="Polar residues" evidence="3">
    <location>
        <begin position="285"/>
        <end position="295"/>
    </location>
</feature>
<dbReference type="InterPro" id="IPR015943">
    <property type="entry name" value="WD40/YVTN_repeat-like_dom_sf"/>
</dbReference>
<proteinExistence type="predicted"/>
<feature type="compositionally biased region" description="Polar residues" evidence="3">
    <location>
        <begin position="182"/>
        <end position="206"/>
    </location>
</feature>
<gene>
    <name evidence="4" type="ORF">BLNAU_16122</name>
</gene>
<feature type="region of interest" description="Disordered" evidence="3">
    <location>
        <begin position="327"/>
        <end position="357"/>
    </location>
</feature>
<protein>
    <submittedName>
        <fullName evidence="4">Uncharacterized protein</fullName>
    </submittedName>
</protein>
<dbReference type="PANTHER" id="PTHR44324">
    <property type="entry name" value="WD40 REPEAT DOMAIN 95"/>
    <property type="match status" value="1"/>
</dbReference>
<evidence type="ECO:0000313" key="4">
    <source>
        <dbReference type="EMBL" id="KAK2948904.1"/>
    </source>
</evidence>
<organism evidence="4 5">
    <name type="scientific">Blattamonas nauphoetae</name>
    <dbReference type="NCBI Taxonomy" id="2049346"/>
    <lineage>
        <taxon>Eukaryota</taxon>
        <taxon>Metamonada</taxon>
        <taxon>Preaxostyla</taxon>
        <taxon>Oxymonadida</taxon>
        <taxon>Blattamonas</taxon>
    </lineage>
</organism>
<feature type="region of interest" description="Disordered" evidence="3">
    <location>
        <begin position="248"/>
        <end position="311"/>
    </location>
</feature>
<dbReference type="Proteomes" id="UP001281761">
    <property type="component" value="Unassembled WGS sequence"/>
</dbReference>
<feature type="compositionally biased region" description="Basic and acidic residues" evidence="3">
    <location>
        <begin position="298"/>
        <end position="309"/>
    </location>
</feature>
<name>A0ABQ9XB39_9EUKA</name>
<dbReference type="Gene3D" id="2.130.10.10">
    <property type="entry name" value="YVTN repeat-like/Quinoprotein amine dehydrogenase"/>
    <property type="match status" value="2"/>
</dbReference>
<dbReference type="SUPFAM" id="SSF50978">
    <property type="entry name" value="WD40 repeat-like"/>
    <property type="match status" value="1"/>
</dbReference>
<evidence type="ECO:0000256" key="2">
    <source>
        <dbReference type="PROSITE-ProRule" id="PRU00221"/>
    </source>
</evidence>
<keyword evidence="2" id="KW-0853">WD repeat</keyword>
<feature type="compositionally biased region" description="Basic and acidic residues" evidence="3">
    <location>
        <begin position="258"/>
        <end position="275"/>
    </location>
</feature>
<dbReference type="InterPro" id="IPR036322">
    <property type="entry name" value="WD40_repeat_dom_sf"/>
</dbReference>
<evidence type="ECO:0000256" key="1">
    <source>
        <dbReference type="ARBA" id="ARBA00022737"/>
    </source>
</evidence>
<sequence length="1297" mass="145299">MTSVPPVKPEQRHLILYELFDLEDLEKLRVSFQSRSPENVELNENDFVQVIQSVPSKTAITETAIRLLFRKLDVDCLNKYPSDPMENEEIDLYGLKYSKHYVPPPISRTPEQTEPVFEITSNYTIEKQQADLARASELKRLGQRVSETMKSNKKERFYPKGRQRSIEQVTMFPNRSPEKKSPSPTRTTTQLLNKSNLKPRSHSSIDTPVRYTVSPFRNPNATIFLDHPPPNTDRSGVTAQSRLAPLSLDSPLTSRSPTTKEQELKFGSFTDRDGLQSRTKREHMSTLQTTHTQPTRFDPIRTPHEKPRETTQFIPTSRTSLLSPTILSQPQSTVTTATDHTFRSPSPSKKSQASQISNQQIQTLLPQLEKKLIPRLQQIGAFEKPKPLEHFTLKAISSMPMSQNHIRDIVPMVDSNFLCVLDNSKHVTFYDLSSLESCGQLTGLGIIGLKLLTIGRNMSQAEKELLVIGGERGDIRVIGVNDQIMRSVLDLSTEKGRREHQRLLGLSHSSPKPKSDAINHILSTLPENRASTPDSTSSSFLAPQSSLQTTIKHEDRDYTFRQYDAVWSAQIHQDQITELRYAQVMNCLITSSLDTTVCMTDIHSLTNIATLTPHKRGVTSFDFSVKLNLLVSGGMDHCLCGYNLFTKDHVHTAVGHSAPIVSIVIDSEAKAVLSLAQDNYIRLWHTDTLFPIGSIRAVDPITLGSFNCMSFDNVNNHVLVGSKRLVGMKASIRQESVHYVFHTSPVVFVFFNTEFWELISIDADNRVCVWCALTAQITASFVLSCPTVSAASLDVIGRRLCVGCDNSTIYLFNYHTTELLNVYTLNPPFQSPNNRGSPQKVPPIHIGQILSATSPTAPRAFIATGNHLTLRFINDPIRTISQVLDDKNISKRLHHYHVSSFISSAFAPPNVLALSSEDGSLVIWNSDTGIEQSVLQNSKEEMANLAGEKRSIPIMSQLAFHPTDPSFLITFSSDRFITLWSLSLERQILQIDTNYQSGLFRMDPDGTVLGFTGTDGIMQIYSLGGLTQAAYQFIHTGIPSPLVFHAADICLFNWRASMEIVNTFHVLPPRSMLNTKRPPIVRKPSHITATSLVRQASSTYDHVDTLLSIAPYVETVLKGHIDFDITLCIASYSAFGLYRLDGSFLGNFCTMELSNLIPLSTILEDPAMPPQVQPTPIKLVKPPVQIATRTKKTQKAKESTSAVNLRSDIDTIPSSQDEDNVTHNNQLTTSPEKTISPRKERRKDRILGQVINERKERRSKMPVLESEYTLHSTEQEDIVTEYSQVAVFGFSEPVSLE</sequence>
<accession>A0ABQ9XB39</accession>
<feature type="compositionally biased region" description="Polar residues" evidence="3">
    <location>
        <begin position="1222"/>
        <end position="1233"/>
    </location>
</feature>
<feature type="region of interest" description="Disordered" evidence="3">
    <location>
        <begin position="1191"/>
        <end position="1245"/>
    </location>
</feature>
<comment type="caution">
    <text evidence="4">The sequence shown here is derived from an EMBL/GenBank/DDBJ whole genome shotgun (WGS) entry which is preliminary data.</text>
</comment>
<dbReference type="EMBL" id="JARBJD010000166">
    <property type="protein sequence ID" value="KAK2948904.1"/>
    <property type="molecule type" value="Genomic_DNA"/>
</dbReference>
<evidence type="ECO:0000256" key="3">
    <source>
        <dbReference type="SAM" id="MobiDB-lite"/>
    </source>
</evidence>
<feature type="compositionally biased region" description="Basic and acidic residues" evidence="3">
    <location>
        <begin position="1235"/>
        <end position="1245"/>
    </location>
</feature>
<dbReference type="SMART" id="SM00320">
    <property type="entry name" value="WD40"/>
    <property type="match status" value="8"/>
</dbReference>
<feature type="compositionally biased region" description="Low complexity" evidence="3">
    <location>
        <begin position="344"/>
        <end position="357"/>
    </location>
</feature>
<reference evidence="4 5" key="1">
    <citation type="journal article" date="2022" name="bioRxiv">
        <title>Genomics of Preaxostyla Flagellates Illuminates Evolutionary Transitions and the Path Towards Mitochondrial Loss.</title>
        <authorList>
            <person name="Novak L.V.F."/>
            <person name="Treitli S.C."/>
            <person name="Pyrih J."/>
            <person name="Halakuc P."/>
            <person name="Pipaliya S.V."/>
            <person name="Vacek V."/>
            <person name="Brzon O."/>
            <person name="Soukal P."/>
            <person name="Eme L."/>
            <person name="Dacks J.B."/>
            <person name="Karnkowska A."/>
            <person name="Elias M."/>
            <person name="Hampl V."/>
        </authorList>
    </citation>
    <scope>NUCLEOTIDE SEQUENCE [LARGE SCALE GENOMIC DNA]</scope>
    <source>
        <strain evidence="4">NAU3</strain>
        <tissue evidence="4">Gut</tissue>
    </source>
</reference>
<feature type="compositionally biased region" description="Polar residues" evidence="3">
    <location>
        <begin position="327"/>
        <end position="339"/>
    </location>
</feature>
<dbReference type="PROSITE" id="PS50294">
    <property type="entry name" value="WD_REPEATS_REGION"/>
    <property type="match status" value="1"/>
</dbReference>
<feature type="repeat" description="WD" evidence="2">
    <location>
        <begin position="653"/>
        <end position="688"/>
    </location>
</feature>
<keyword evidence="5" id="KW-1185">Reference proteome</keyword>
<dbReference type="Pfam" id="PF00400">
    <property type="entry name" value="WD40"/>
    <property type="match status" value="1"/>
</dbReference>